<dbReference type="Pfam" id="PF06353">
    <property type="entry name" value="DUF1062"/>
    <property type="match status" value="1"/>
</dbReference>
<sequence length="192" mass="21750">MHDITSPLRATSQWLVRPTTFPTIRRRCRTCPSTAYRTQGRFRVNAHHKLLDIWLLARCVRCDQTVKLTVLERVHVRAIEPAMLSGFRDDSPELAAKLLADPQLAHRNDVTLDWTDAWTITMQPDELPKADILDVGVRFAQCIPLRTTALIATGLALSRAEVAKHIAAGRITSDQRLTGRCTQDFSFLFHQP</sequence>
<evidence type="ECO:0000313" key="2">
    <source>
        <dbReference type="Proteomes" id="UP001592528"/>
    </source>
</evidence>
<dbReference type="EMBL" id="JBHEZZ010000005">
    <property type="protein sequence ID" value="MFC1401904.1"/>
    <property type="molecule type" value="Genomic_DNA"/>
</dbReference>
<protein>
    <submittedName>
        <fullName evidence="1">DUF1062 domain-containing protein</fullName>
    </submittedName>
</protein>
<accession>A0ABV6UKB7</accession>
<proteinExistence type="predicted"/>
<dbReference type="RefSeq" id="WP_232242694.1">
    <property type="nucleotide sequence ID" value="NZ_JBHEZZ010000005.1"/>
</dbReference>
<dbReference type="Proteomes" id="UP001592528">
    <property type="component" value="Unassembled WGS sequence"/>
</dbReference>
<dbReference type="InterPro" id="IPR009412">
    <property type="entry name" value="DUF1062"/>
</dbReference>
<gene>
    <name evidence="1" type="ORF">ACEZDJ_11465</name>
</gene>
<reference evidence="1 2" key="1">
    <citation type="submission" date="2024-09" db="EMBL/GenBank/DDBJ databases">
        <authorList>
            <person name="Lee S.D."/>
        </authorList>
    </citation>
    <scope>NUCLEOTIDE SEQUENCE [LARGE SCALE GENOMIC DNA]</scope>
    <source>
        <strain evidence="1 2">N1-5</strain>
    </source>
</reference>
<evidence type="ECO:0000313" key="1">
    <source>
        <dbReference type="EMBL" id="MFC1401904.1"/>
    </source>
</evidence>
<organism evidence="1 2">
    <name type="scientific">Streptacidiphilus cavernicola</name>
    <dbReference type="NCBI Taxonomy" id="3342716"/>
    <lineage>
        <taxon>Bacteria</taxon>
        <taxon>Bacillati</taxon>
        <taxon>Actinomycetota</taxon>
        <taxon>Actinomycetes</taxon>
        <taxon>Kitasatosporales</taxon>
        <taxon>Streptomycetaceae</taxon>
        <taxon>Streptacidiphilus</taxon>
    </lineage>
</organism>
<keyword evidence="2" id="KW-1185">Reference proteome</keyword>
<comment type="caution">
    <text evidence="1">The sequence shown here is derived from an EMBL/GenBank/DDBJ whole genome shotgun (WGS) entry which is preliminary data.</text>
</comment>
<name>A0ABV6UKB7_9ACTN</name>